<comment type="caution">
    <text evidence="1">The sequence shown here is derived from an EMBL/GenBank/DDBJ whole genome shotgun (WGS) entry which is preliminary data.</text>
</comment>
<organism evidence="1">
    <name type="scientific">marine sediment metagenome</name>
    <dbReference type="NCBI Taxonomy" id="412755"/>
    <lineage>
        <taxon>unclassified sequences</taxon>
        <taxon>metagenomes</taxon>
        <taxon>ecological metagenomes</taxon>
    </lineage>
</organism>
<name>X1BYC7_9ZZZZ</name>
<sequence>SVLNKNIKQSANELFIKHHIDKYKGRFPFWVIVEILSFSTFSKFFNNLKNAEKNDFSRSYYTYDGQTLANWVHHFSVVRNMCAHYGRIYNKNIFPKLKILKEDNKNLKTGKIFDTFFILKKFFISKFTWEESINNLKKILEEYKNSISVDLIGFPKNWEEILK</sequence>
<gene>
    <name evidence="1" type="ORF">S01H4_30192</name>
</gene>
<evidence type="ECO:0008006" key="2">
    <source>
        <dbReference type="Google" id="ProtNLM"/>
    </source>
</evidence>
<protein>
    <recommendedName>
        <fullName evidence="2">Abi-like protein</fullName>
    </recommendedName>
</protein>
<evidence type="ECO:0000313" key="1">
    <source>
        <dbReference type="EMBL" id="GAG86127.1"/>
    </source>
</evidence>
<dbReference type="InterPro" id="IPR011664">
    <property type="entry name" value="Abi_system_AbiD/AbiF-like"/>
</dbReference>
<dbReference type="Pfam" id="PF07751">
    <property type="entry name" value="Abi_2"/>
    <property type="match status" value="1"/>
</dbReference>
<dbReference type="AlphaFoldDB" id="X1BYC7"/>
<proteinExistence type="predicted"/>
<dbReference type="EMBL" id="BART01015564">
    <property type="protein sequence ID" value="GAG86127.1"/>
    <property type="molecule type" value="Genomic_DNA"/>
</dbReference>
<feature type="non-terminal residue" evidence="1">
    <location>
        <position position="1"/>
    </location>
</feature>
<accession>X1BYC7</accession>
<reference evidence="1" key="1">
    <citation type="journal article" date="2014" name="Front. Microbiol.">
        <title>High frequency of phylogenetically diverse reductive dehalogenase-homologous genes in deep subseafloor sedimentary metagenomes.</title>
        <authorList>
            <person name="Kawai M."/>
            <person name="Futagami T."/>
            <person name="Toyoda A."/>
            <person name="Takaki Y."/>
            <person name="Nishi S."/>
            <person name="Hori S."/>
            <person name="Arai W."/>
            <person name="Tsubouchi T."/>
            <person name="Morono Y."/>
            <person name="Uchiyama I."/>
            <person name="Ito T."/>
            <person name="Fujiyama A."/>
            <person name="Inagaki F."/>
            <person name="Takami H."/>
        </authorList>
    </citation>
    <scope>NUCLEOTIDE SEQUENCE</scope>
    <source>
        <strain evidence="1">Expedition CK06-06</strain>
    </source>
</reference>